<evidence type="ECO:0000313" key="2">
    <source>
        <dbReference type="EMBL" id="RJT84684.1"/>
    </source>
</evidence>
<organism evidence="2 3">
    <name type="scientific">Cryobacterium melibiosiphilum</name>
    <dbReference type="NCBI Taxonomy" id="995039"/>
    <lineage>
        <taxon>Bacteria</taxon>
        <taxon>Bacillati</taxon>
        <taxon>Actinomycetota</taxon>
        <taxon>Actinomycetes</taxon>
        <taxon>Micrococcales</taxon>
        <taxon>Microbacteriaceae</taxon>
        <taxon>Cryobacterium</taxon>
    </lineage>
</organism>
<gene>
    <name evidence="2" type="ORF">D6T64_21275</name>
</gene>
<dbReference type="AlphaFoldDB" id="A0A3A5MJA0"/>
<accession>A0A3A5MJA0</accession>
<keyword evidence="3" id="KW-1185">Reference proteome</keyword>
<dbReference type="EMBL" id="QZVS01000097">
    <property type="protein sequence ID" value="RJT84684.1"/>
    <property type="molecule type" value="Genomic_DNA"/>
</dbReference>
<keyword evidence="1" id="KW-0812">Transmembrane</keyword>
<dbReference type="Proteomes" id="UP000272015">
    <property type="component" value="Unassembled WGS sequence"/>
</dbReference>
<evidence type="ECO:0000313" key="3">
    <source>
        <dbReference type="Proteomes" id="UP000272015"/>
    </source>
</evidence>
<keyword evidence="1" id="KW-1133">Transmembrane helix</keyword>
<feature type="transmembrane region" description="Helical" evidence="1">
    <location>
        <begin position="79"/>
        <end position="102"/>
    </location>
</feature>
<protein>
    <submittedName>
        <fullName evidence="2">Uncharacterized protein</fullName>
    </submittedName>
</protein>
<keyword evidence="1" id="KW-0472">Membrane</keyword>
<reference evidence="2 3" key="1">
    <citation type="submission" date="2018-09" db="EMBL/GenBank/DDBJ databases">
        <title>Novel species of Cryobacterium.</title>
        <authorList>
            <person name="Liu Q."/>
            <person name="Xin Y.-H."/>
        </authorList>
    </citation>
    <scope>NUCLEOTIDE SEQUENCE [LARGE SCALE GENOMIC DNA]</scope>
    <source>
        <strain evidence="2 3">Hh39</strain>
    </source>
</reference>
<proteinExistence type="predicted"/>
<name>A0A3A5MJA0_9MICO</name>
<evidence type="ECO:0000256" key="1">
    <source>
        <dbReference type="SAM" id="Phobius"/>
    </source>
</evidence>
<comment type="caution">
    <text evidence="2">The sequence shown here is derived from an EMBL/GenBank/DDBJ whole genome shotgun (WGS) entry which is preliminary data.</text>
</comment>
<sequence>MANGPAGLSAGPFTVQQATTLAPGDSGEVVFTLSDELPNGPWDATLSLKSGLVEREVTATITFPDAGVGETVAPNEAPVLLITLVSSGVLLLLIAAGTLIVLRRRRKTATPAVETAHADASV</sequence>